<dbReference type="NCBIfam" id="TIGR01032">
    <property type="entry name" value="rplT_bact"/>
    <property type="match status" value="1"/>
</dbReference>
<evidence type="ECO:0000256" key="3">
    <source>
        <dbReference type="ARBA" id="ARBA00022884"/>
    </source>
</evidence>
<keyword evidence="10" id="KW-1185">Reference proteome</keyword>
<evidence type="ECO:0000256" key="6">
    <source>
        <dbReference type="ARBA" id="ARBA00035172"/>
    </source>
</evidence>
<evidence type="ECO:0000256" key="5">
    <source>
        <dbReference type="ARBA" id="ARBA00023274"/>
    </source>
</evidence>
<protein>
    <recommendedName>
        <fullName evidence="6 7">Large ribosomal subunit protein bL20</fullName>
    </recommendedName>
</protein>
<evidence type="ECO:0000256" key="8">
    <source>
        <dbReference type="RuleBase" id="RU000560"/>
    </source>
</evidence>
<dbReference type="InterPro" id="IPR049946">
    <property type="entry name" value="RIBOSOMAL_L20_CS"/>
</dbReference>
<accession>E1K0R2</accession>
<dbReference type="Gene3D" id="1.10.1900.20">
    <property type="entry name" value="Ribosomal protein L20"/>
    <property type="match status" value="1"/>
</dbReference>
<comment type="caution">
    <text evidence="9">The sequence shown here is derived from an EMBL/GenBank/DDBJ whole genome shotgun (WGS) entry which is preliminary data.</text>
</comment>
<dbReference type="RefSeq" id="WP_005996011.1">
    <property type="nucleotide sequence ID" value="NZ_AECZ01000032.1"/>
</dbReference>
<dbReference type="GO" id="GO:1990904">
    <property type="term" value="C:ribonucleoprotein complex"/>
    <property type="evidence" value="ECO:0007669"/>
    <property type="project" value="UniProtKB-KW"/>
</dbReference>
<dbReference type="AlphaFoldDB" id="E1K0R2"/>
<dbReference type="EMBL" id="AECZ01000032">
    <property type="protein sequence ID" value="EFL49826.1"/>
    <property type="molecule type" value="Genomic_DNA"/>
</dbReference>
<dbReference type="eggNOG" id="COG0292">
    <property type="taxonomic scope" value="Bacteria"/>
</dbReference>
<dbReference type="GO" id="GO:0019843">
    <property type="term" value="F:rRNA binding"/>
    <property type="evidence" value="ECO:0007669"/>
    <property type="project" value="UniProtKB-UniRule"/>
</dbReference>
<dbReference type="PROSITE" id="PS00937">
    <property type="entry name" value="RIBOSOMAL_L20"/>
    <property type="match status" value="1"/>
</dbReference>
<dbReference type="SUPFAM" id="SSF74731">
    <property type="entry name" value="Ribosomal protein L20"/>
    <property type="match status" value="1"/>
</dbReference>
<gene>
    <name evidence="7" type="primary">rplT</name>
    <name evidence="9" type="ORF">DesfrDRAFT_3462</name>
</gene>
<dbReference type="Proteomes" id="UP000006250">
    <property type="component" value="Unassembled WGS sequence"/>
</dbReference>
<comment type="similarity">
    <text evidence="1 7 8">Belongs to the bacterial ribosomal protein bL20 family.</text>
</comment>
<dbReference type="InterPro" id="IPR005813">
    <property type="entry name" value="Ribosomal_bL20"/>
</dbReference>
<sequence>MRVKRGQAAHKRHKKYLKMAKGFVGARGVLYETAREVAERSLAYAYRDRKQRKRQMRKLWIIRINAAARENGLSYSVFMRGLTLAGVELDRKVLADMAVREKDSFQKLAELAKAKVN</sequence>
<keyword evidence="5 7" id="KW-0687">Ribonucleoprotein</keyword>
<dbReference type="GO" id="GO:0006412">
    <property type="term" value="P:translation"/>
    <property type="evidence" value="ECO:0007669"/>
    <property type="project" value="InterPro"/>
</dbReference>
<evidence type="ECO:0000256" key="2">
    <source>
        <dbReference type="ARBA" id="ARBA00022730"/>
    </source>
</evidence>
<dbReference type="PRINTS" id="PR00062">
    <property type="entry name" value="RIBOSOMALL20"/>
</dbReference>
<keyword evidence="4 7" id="KW-0689">Ribosomal protein</keyword>
<evidence type="ECO:0000256" key="7">
    <source>
        <dbReference type="HAMAP-Rule" id="MF_00382"/>
    </source>
</evidence>
<dbReference type="HAMAP" id="MF_00382">
    <property type="entry name" value="Ribosomal_bL20"/>
    <property type="match status" value="1"/>
</dbReference>
<comment type="function">
    <text evidence="7 8">Binds directly to 23S ribosomal RNA and is necessary for the in vitro assembly process of the 50S ribosomal subunit. It is not involved in the protein synthesizing functions of that subunit.</text>
</comment>
<dbReference type="Gene3D" id="6.10.160.10">
    <property type="match status" value="1"/>
</dbReference>
<dbReference type="STRING" id="596151.DesfrDRAFT_3462"/>
<keyword evidence="2 7" id="KW-0699">rRNA-binding</keyword>
<dbReference type="FunFam" id="1.10.1900.20:FF:000001">
    <property type="entry name" value="50S ribosomal protein L20"/>
    <property type="match status" value="1"/>
</dbReference>
<organism evidence="9 10">
    <name type="scientific">Solidesulfovibrio fructosivorans JJ]</name>
    <dbReference type="NCBI Taxonomy" id="596151"/>
    <lineage>
        <taxon>Bacteria</taxon>
        <taxon>Pseudomonadati</taxon>
        <taxon>Thermodesulfobacteriota</taxon>
        <taxon>Desulfovibrionia</taxon>
        <taxon>Desulfovibrionales</taxon>
        <taxon>Desulfovibrionaceae</taxon>
        <taxon>Solidesulfovibrio</taxon>
    </lineage>
</organism>
<evidence type="ECO:0000313" key="9">
    <source>
        <dbReference type="EMBL" id="EFL49826.1"/>
    </source>
</evidence>
<evidence type="ECO:0000313" key="10">
    <source>
        <dbReference type="Proteomes" id="UP000006250"/>
    </source>
</evidence>
<dbReference type="GO" id="GO:0003735">
    <property type="term" value="F:structural constituent of ribosome"/>
    <property type="evidence" value="ECO:0007669"/>
    <property type="project" value="InterPro"/>
</dbReference>
<name>E1K0R2_SOLFR</name>
<dbReference type="PANTHER" id="PTHR10986">
    <property type="entry name" value="39S RIBOSOMAL PROTEIN L20"/>
    <property type="match status" value="1"/>
</dbReference>
<evidence type="ECO:0000256" key="1">
    <source>
        <dbReference type="ARBA" id="ARBA00007698"/>
    </source>
</evidence>
<dbReference type="GO" id="GO:0005840">
    <property type="term" value="C:ribosome"/>
    <property type="evidence" value="ECO:0007669"/>
    <property type="project" value="UniProtKB-KW"/>
</dbReference>
<proteinExistence type="inferred from homology"/>
<dbReference type="InterPro" id="IPR035566">
    <property type="entry name" value="Ribosomal_protein_bL20_C"/>
</dbReference>
<dbReference type="CDD" id="cd07026">
    <property type="entry name" value="Ribosomal_L20"/>
    <property type="match status" value="1"/>
</dbReference>
<evidence type="ECO:0000256" key="4">
    <source>
        <dbReference type="ARBA" id="ARBA00022980"/>
    </source>
</evidence>
<keyword evidence="3 7" id="KW-0694">RNA-binding</keyword>
<dbReference type="GO" id="GO:0000027">
    <property type="term" value="P:ribosomal large subunit assembly"/>
    <property type="evidence" value="ECO:0007669"/>
    <property type="project" value="UniProtKB-UniRule"/>
</dbReference>
<reference evidence="9 10" key="1">
    <citation type="submission" date="2010-08" db="EMBL/GenBank/DDBJ databases">
        <title>The draft genome of Desulfovibrio fructosovorans JJ.</title>
        <authorList>
            <consortium name="US DOE Joint Genome Institute (JGI-PGF)"/>
            <person name="Lucas S."/>
            <person name="Copeland A."/>
            <person name="Lapidus A."/>
            <person name="Cheng J.-F."/>
            <person name="Bruce D."/>
            <person name="Goodwin L."/>
            <person name="Pitluck S."/>
            <person name="Land M.L."/>
            <person name="Hauser L."/>
            <person name="Chang Y.-J."/>
            <person name="Jeffries C."/>
            <person name="Wall J.D."/>
            <person name="Stahl D.A."/>
            <person name="Arkin A.P."/>
            <person name="Dehal P."/>
            <person name="Stolyar S.M."/>
            <person name="Hazen T.C."/>
            <person name="Woyke T.J."/>
        </authorList>
    </citation>
    <scope>NUCLEOTIDE SEQUENCE [LARGE SCALE GENOMIC DNA]</scope>
    <source>
        <strain evidence="9 10">JJ</strain>
    </source>
</reference>
<dbReference type="Pfam" id="PF00453">
    <property type="entry name" value="Ribosomal_L20"/>
    <property type="match status" value="1"/>
</dbReference>
<dbReference type="OrthoDB" id="9808966at2"/>